<dbReference type="Pfam" id="PF12670">
    <property type="entry name" value="DUF3792"/>
    <property type="match status" value="1"/>
</dbReference>
<sequence>MNAIQRVSHWKVSHPLLAGVVYAFVWMALGALALSVMLYSSSTSEDDMTSYIYFVHAIALFIGGWISGRRSGKKGWYYGGITGFCYALLVLLIGFLAMDAGLNGAKLLLVLFAFCIGALGGIIGVNMSRTGK</sequence>
<evidence type="ECO:0000256" key="1">
    <source>
        <dbReference type="SAM" id="Phobius"/>
    </source>
</evidence>
<keyword evidence="1" id="KW-0472">Membrane</keyword>
<organism evidence="2 3">
    <name type="scientific">Paenibacillus apiarius</name>
    <dbReference type="NCBI Taxonomy" id="46240"/>
    <lineage>
        <taxon>Bacteria</taxon>
        <taxon>Bacillati</taxon>
        <taxon>Bacillota</taxon>
        <taxon>Bacilli</taxon>
        <taxon>Bacillales</taxon>
        <taxon>Paenibacillaceae</taxon>
        <taxon>Paenibacillus</taxon>
    </lineage>
</organism>
<feature type="transmembrane region" description="Helical" evidence="1">
    <location>
        <begin position="75"/>
        <end position="98"/>
    </location>
</feature>
<proteinExistence type="predicted"/>
<dbReference type="RefSeq" id="WP_087432402.1">
    <property type="nucleotide sequence ID" value="NZ_JAMDLV010000004.1"/>
</dbReference>
<feature type="transmembrane region" description="Helical" evidence="1">
    <location>
        <begin position="51"/>
        <end position="68"/>
    </location>
</feature>
<dbReference type="Proteomes" id="UP001207626">
    <property type="component" value="Unassembled WGS sequence"/>
</dbReference>
<feature type="transmembrane region" description="Helical" evidence="1">
    <location>
        <begin position="16"/>
        <end position="39"/>
    </location>
</feature>
<dbReference type="EMBL" id="JAMDLW010000030">
    <property type="protein sequence ID" value="MCY9522011.1"/>
    <property type="molecule type" value="Genomic_DNA"/>
</dbReference>
<keyword evidence="1" id="KW-1133">Transmembrane helix</keyword>
<reference evidence="2 3" key="1">
    <citation type="submission" date="2022-05" db="EMBL/GenBank/DDBJ databases">
        <title>Genome Sequencing of Bee-Associated Microbes.</title>
        <authorList>
            <person name="Dunlap C."/>
        </authorList>
    </citation>
    <scope>NUCLEOTIDE SEQUENCE [LARGE SCALE GENOMIC DNA]</scope>
    <source>
        <strain evidence="2 3">NRRL NRS-1438</strain>
    </source>
</reference>
<keyword evidence="3" id="KW-1185">Reference proteome</keyword>
<gene>
    <name evidence="2" type="ORF">M5X09_20515</name>
</gene>
<dbReference type="NCBIfam" id="TIGR04086">
    <property type="entry name" value="TIGR04086_membr"/>
    <property type="match status" value="1"/>
</dbReference>
<evidence type="ECO:0000313" key="2">
    <source>
        <dbReference type="EMBL" id="MCY9522011.1"/>
    </source>
</evidence>
<name>A0ABT4DXD9_9BACL</name>
<protein>
    <submittedName>
        <fullName evidence="2">TIGR04086 family membrane protein</fullName>
    </submittedName>
</protein>
<dbReference type="InterPro" id="IPR023804">
    <property type="entry name" value="DUF3792_TM"/>
</dbReference>
<keyword evidence="1" id="KW-0812">Transmembrane</keyword>
<feature type="transmembrane region" description="Helical" evidence="1">
    <location>
        <begin position="104"/>
        <end position="125"/>
    </location>
</feature>
<evidence type="ECO:0000313" key="3">
    <source>
        <dbReference type="Proteomes" id="UP001207626"/>
    </source>
</evidence>
<comment type="caution">
    <text evidence="2">The sequence shown here is derived from an EMBL/GenBank/DDBJ whole genome shotgun (WGS) entry which is preliminary data.</text>
</comment>
<accession>A0ABT4DXD9</accession>